<evidence type="ECO:0000256" key="4">
    <source>
        <dbReference type="PIRSR" id="PIRSR623088-1"/>
    </source>
</evidence>
<sequence length="795" mass="87941">MVTSAISAVVVSRYLPQNIPAPPNKTHPKNGNSRESDRTAERQPQSSSLPSSSSTSLELPIAVPNVSDAKASEIFKQVKEYRRKIEVLLYMQEAVVNVMDFSRVLGIIVDCAYSIVPADRISVMVLSDDRKSMTVFVSKDVKSLSISSTKGVAGYVATTGLKLNIKDAYEDPRFDSSVDDEVGFKTESLVCVPILAGGGVVGVIQACNKKGGFDDEDERGLEALSLSAGSAIRKAQLYASAIRSNRKSNAILNVVRCRTSGASIPDLINVVTASTYNLLLAERVSVYLVDRIKGEIWICVSKDPSIAGLTLPIGRGISGQVAKDGKTINVKDCYTDDRFDGSCDKKTGFVTRSMLCMAVPGFDDESKPVAVIQAINKLGAKSFDDEDEEALSAFCNEVKMAMRGNFLEAALLKLESDQKRQTNIDGTSYLREFGAMFGRNNNSGELIEPDSPTSWRDGKKPKLSRKLSVPWNAHSNLGEDQEFDDYGFDLFSKSRDDLCAIVFSFFEEFNLCNRLNVDDDILQNLILAIFETYNDVPFHNYYHAFSVCHMTYMMIRHCDCARFLTSLDIFSALIAALSHDADHPGVSNSYLVAIQNPLAVLHNDDAVLERHHASTTTKIMAEDDNNVLANMKPEDYKHARKVILAAIIGTDMSRHMDHVTALHERADRTRSTPFERASVKDRVSLVSNIVHCADLSAQTLPSVVSEVFEGRLMEEFSQQSAKEVEDGCEVSTFMKGLDNKRKRCELQLNFVSAIALPLWRGMAKCFPKCSERVERAEEVLNNYERVLAEIDEAET</sequence>
<feature type="binding site" evidence="6">
    <location>
        <position position="580"/>
    </location>
    <ligand>
        <name>Zn(2+)</name>
        <dbReference type="ChEBI" id="CHEBI:29105"/>
        <label>2</label>
    </ligand>
</feature>
<dbReference type="Pfam" id="PF00233">
    <property type="entry name" value="PDEase_I"/>
    <property type="match status" value="1"/>
</dbReference>
<keyword evidence="10" id="KW-1185">Reference proteome</keyword>
<feature type="region of interest" description="Disordered" evidence="7">
    <location>
        <begin position="17"/>
        <end position="56"/>
    </location>
</feature>
<evidence type="ECO:0000256" key="3">
    <source>
        <dbReference type="ARBA" id="ARBA00022801"/>
    </source>
</evidence>
<feature type="binding site" evidence="5">
    <location>
        <position position="580"/>
    </location>
    <ligand>
        <name>AMP</name>
        <dbReference type="ChEBI" id="CHEBI:456215"/>
    </ligand>
</feature>
<gene>
    <name evidence="9" type="ORF">TrCOL_g3419</name>
</gene>
<dbReference type="InterPro" id="IPR036971">
    <property type="entry name" value="PDEase_catalytic_dom_sf"/>
</dbReference>
<dbReference type="SUPFAM" id="SSF109604">
    <property type="entry name" value="HD-domain/PDEase-like"/>
    <property type="match status" value="1"/>
</dbReference>
<organism evidence="9 10">
    <name type="scientific">Triparma columacea</name>
    <dbReference type="NCBI Taxonomy" id="722753"/>
    <lineage>
        <taxon>Eukaryota</taxon>
        <taxon>Sar</taxon>
        <taxon>Stramenopiles</taxon>
        <taxon>Ochrophyta</taxon>
        <taxon>Bolidophyceae</taxon>
        <taxon>Parmales</taxon>
        <taxon>Triparmaceae</taxon>
        <taxon>Triparma</taxon>
    </lineage>
</organism>
<feature type="domain" description="PDEase" evidence="8">
    <location>
        <begin position="465"/>
        <end position="790"/>
    </location>
</feature>
<feature type="binding site" evidence="5">
    <location>
        <position position="747"/>
    </location>
    <ligand>
        <name>AMP</name>
        <dbReference type="ChEBI" id="CHEBI:456215"/>
    </ligand>
</feature>
<dbReference type="SUPFAM" id="SSF55781">
    <property type="entry name" value="GAF domain-like"/>
    <property type="match status" value="2"/>
</dbReference>
<dbReference type="OrthoDB" id="189220at2759"/>
<feature type="region of interest" description="Disordered" evidence="7">
    <location>
        <begin position="441"/>
        <end position="461"/>
    </location>
</feature>
<feature type="binding site" evidence="6">
    <location>
        <position position="694"/>
    </location>
    <ligand>
        <name>Zn(2+)</name>
        <dbReference type="ChEBI" id="CHEBI:29105"/>
        <label>1</label>
    </ligand>
</feature>
<proteinExistence type="predicted"/>
<dbReference type="EMBL" id="BRYA01000097">
    <property type="protein sequence ID" value="GMI39117.1"/>
    <property type="molecule type" value="Genomic_DNA"/>
</dbReference>
<dbReference type="Proteomes" id="UP001165065">
    <property type="component" value="Unassembled WGS sequence"/>
</dbReference>
<feature type="binding site" evidence="5">
    <location>
        <begin position="539"/>
        <end position="543"/>
    </location>
    <ligand>
        <name>AMP</name>
        <dbReference type="ChEBI" id="CHEBI:456215"/>
    </ligand>
</feature>
<reference evidence="10" key="1">
    <citation type="journal article" date="2023" name="Commun. Biol.">
        <title>Genome analysis of Parmales, the sister group of diatoms, reveals the evolutionary specialization of diatoms from phago-mixotrophs to photoautotrophs.</title>
        <authorList>
            <person name="Ban H."/>
            <person name="Sato S."/>
            <person name="Yoshikawa S."/>
            <person name="Yamada K."/>
            <person name="Nakamura Y."/>
            <person name="Ichinomiya M."/>
            <person name="Sato N."/>
            <person name="Blanc-Mathieu R."/>
            <person name="Endo H."/>
            <person name="Kuwata A."/>
            <person name="Ogata H."/>
        </authorList>
    </citation>
    <scope>NUCLEOTIDE SEQUENCE [LARGE SCALE GENOMIC DNA]</scope>
</reference>
<evidence type="ECO:0000313" key="10">
    <source>
        <dbReference type="Proteomes" id="UP001165065"/>
    </source>
</evidence>
<feature type="binding site" evidence="6">
    <location>
        <position position="580"/>
    </location>
    <ligand>
        <name>Zn(2+)</name>
        <dbReference type="ChEBI" id="CHEBI:29105"/>
        <label>1</label>
    </ligand>
</feature>
<dbReference type="SMART" id="SM00471">
    <property type="entry name" value="HDc"/>
    <property type="match status" value="1"/>
</dbReference>
<keyword evidence="2 6" id="KW-0479">Metal-binding</keyword>
<feature type="binding site" evidence="6">
    <location>
        <position position="579"/>
    </location>
    <ligand>
        <name>Zn(2+)</name>
        <dbReference type="ChEBI" id="CHEBI:29105"/>
        <label>1</label>
    </ligand>
</feature>
<dbReference type="InterPro" id="IPR029016">
    <property type="entry name" value="GAF-like_dom_sf"/>
</dbReference>
<evidence type="ECO:0000313" key="9">
    <source>
        <dbReference type="EMBL" id="GMI39117.1"/>
    </source>
</evidence>
<dbReference type="InterPro" id="IPR002073">
    <property type="entry name" value="PDEase_catalytic_dom"/>
</dbReference>
<feature type="binding site" evidence="5">
    <location>
        <position position="694"/>
    </location>
    <ligand>
        <name>AMP</name>
        <dbReference type="ChEBI" id="CHEBI:456215"/>
    </ligand>
</feature>
<keyword evidence="1" id="KW-0140">cGMP</keyword>
<dbReference type="InterPro" id="IPR003607">
    <property type="entry name" value="HD/PDEase_dom"/>
</dbReference>
<feature type="compositionally biased region" description="Low complexity" evidence="7">
    <location>
        <begin position="43"/>
        <end position="56"/>
    </location>
</feature>
<dbReference type="AlphaFoldDB" id="A0A9W7L7T7"/>
<dbReference type="InterPro" id="IPR003018">
    <property type="entry name" value="GAF"/>
</dbReference>
<protein>
    <recommendedName>
        <fullName evidence="8">PDEase domain-containing protein</fullName>
    </recommendedName>
</protein>
<dbReference type="PROSITE" id="PS51845">
    <property type="entry name" value="PDEASE_I_2"/>
    <property type="match status" value="1"/>
</dbReference>
<evidence type="ECO:0000256" key="5">
    <source>
        <dbReference type="PIRSR" id="PIRSR623088-2"/>
    </source>
</evidence>
<evidence type="ECO:0000259" key="8">
    <source>
        <dbReference type="PROSITE" id="PS51845"/>
    </source>
</evidence>
<dbReference type="GO" id="GO:0046872">
    <property type="term" value="F:metal ion binding"/>
    <property type="evidence" value="ECO:0007669"/>
    <property type="project" value="UniProtKB-KW"/>
</dbReference>
<keyword evidence="3" id="KW-0378">Hydrolase</keyword>
<evidence type="ECO:0000256" key="2">
    <source>
        <dbReference type="ARBA" id="ARBA00022723"/>
    </source>
</evidence>
<dbReference type="PRINTS" id="PR00387">
    <property type="entry name" value="PDIESTERASE1"/>
</dbReference>
<dbReference type="GO" id="GO:0004114">
    <property type="term" value="F:3',5'-cyclic-nucleotide phosphodiesterase activity"/>
    <property type="evidence" value="ECO:0007669"/>
    <property type="project" value="InterPro"/>
</dbReference>
<name>A0A9W7L7T7_9STRA</name>
<dbReference type="SMART" id="SM00065">
    <property type="entry name" value="GAF"/>
    <property type="match status" value="2"/>
</dbReference>
<dbReference type="GO" id="GO:0007165">
    <property type="term" value="P:signal transduction"/>
    <property type="evidence" value="ECO:0007669"/>
    <property type="project" value="InterPro"/>
</dbReference>
<dbReference type="PANTHER" id="PTHR11347">
    <property type="entry name" value="CYCLIC NUCLEOTIDE PHOSPHODIESTERASE"/>
    <property type="match status" value="1"/>
</dbReference>
<evidence type="ECO:0000256" key="1">
    <source>
        <dbReference type="ARBA" id="ARBA00022535"/>
    </source>
</evidence>
<dbReference type="Gene3D" id="1.10.1300.10">
    <property type="entry name" value="3'5'-cyclic nucleotide phosphodiesterase, catalytic domain"/>
    <property type="match status" value="1"/>
</dbReference>
<feature type="binding site" evidence="6">
    <location>
        <position position="543"/>
    </location>
    <ligand>
        <name>Zn(2+)</name>
        <dbReference type="ChEBI" id="CHEBI:29105"/>
        <label>1</label>
    </ligand>
</feature>
<feature type="compositionally biased region" description="Basic and acidic residues" evidence="7">
    <location>
        <begin position="32"/>
        <end position="41"/>
    </location>
</feature>
<feature type="active site" description="Proton donor" evidence="4">
    <location>
        <position position="539"/>
    </location>
</feature>
<dbReference type="InterPro" id="IPR023088">
    <property type="entry name" value="PDEase"/>
</dbReference>
<dbReference type="Pfam" id="PF01590">
    <property type="entry name" value="GAF"/>
    <property type="match status" value="2"/>
</dbReference>
<evidence type="ECO:0000256" key="6">
    <source>
        <dbReference type="PIRSR" id="PIRSR623088-3"/>
    </source>
</evidence>
<comment type="caution">
    <text evidence="9">The sequence shown here is derived from an EMBL/GenBank/DDBJ whole genome shotgun (WGS) entry which is preliminary data.</text>
</comment>
<accession>A0A9W7L7T7</accession>
<evidence type="ECO:0000256" key="7">
    <source>
        <dbReference type="SAM" id="MobiDB-lite"/>
    </source>
</evidence>
<dbReference type="CDD" id="cd00077">
    <property type="entry name" value="HDc"/>
    <property type="match status" value="1"/>
</dbReference>
<dbReference type="Gene3D" id="3.30.450.40">
    <property type="match status" value="2"/>
</dbReference>